<evidence type="ECO:0000256" key="12">
    <source>
        <dbReference type="PIRNR" id="PIRNR015601"/>
    </source>
</evidence>
<evidence type="ECO:0000256" key="7">
    <source>
        <dbReference type="ARBA" id="ARBA00022603"/>
    </source>
</evidence>
<sequence length="271" mass="29445">MNPFQRLVVAPGQMAGNQVDLTPAQQHYLSRVLRLRPGDRFIAMDGHGQWWLVALTENAAQGQVLTTIAVATELPITVTLLIAMPKTGLDDVVRQATELGVSQIVPIHSARTVLNPSPQKIDRWQRIAQEAAEQSERQVVPVITAPLVWSDALQTWNTRQSICYICQARDHHPHLLTCLEEARNQRLGGGGWKDELSATQAPQPSRPILAISLATGPEGGWTESELAVAIDAGYQPVSLGDRILRAVTAPLVGLSLIASVFEAERGNGEQG</sequence>
<accession>A0A9E9C7L1</accession>
<dbReference type="EMBL" id="CP113797">
    <property type="protein sequence ID" value="WAL59343.1"/>
    <property type="molecule type" value="Genomic_DNA"/>
</dbReference>
<dbReference type="InterPro" id="IPR006700">
    <property type="entry name" value="RsmE"/>
</dbReference>
<dbReference type="InterPro" id="IPR029028">
    <property type="entry name" value="Alpha/beta_knot_MTases"/>
</dbReference>
<evidence type="ECO:0000256" key="1">
    <source>
        <dbReference type="ARBA" id="ARBA00004496"/>
    </source>
</evidence>
<dbReference type="KEGG" id="tsin:OXH18_19535"/>
<evidence type="ECO:0000256" key="3">
    <source>
        <dbReference type="ARBA" id="ARBA00012328"/>
    </source>
</evidence>
<gene>
    <name evidence="15" type="ORF">OXH18_19535</name>
</gene>
<dbReference type="SUPFAM" id="SSF88697">
    <property type="entry name" value="PUA domain-like"/>
    <property type="match status" value="1"/>
</dbReference>
<keyword evidence="9 12" id="KW-0949">S-adenosyl-L-methionine</keyword>
<evidence type="ECO:0000313" key="16">
    <source>
        <dbReference type="Proteomes" id="UP001163152"/>
    </source>
</evidence>
<keyword evidence="16" id="KW-1185">Reference proteome</keyword>
<dbReference type="PIRSF" id="PIRSF015601">
    <property type="entry name" value="MTase_slr0722"/>
    <property type="match status" value="1"/>
</dbReference>
<keyword evidence="8 12" id="KW-0808">Transferase</keyword>
<dbReference type="CDD" id="cd18084">
    <property type="entry name" value="RsmE-like"/>
    <property type="match status" value="1"/>
</dbReference>
<dbReference type="InterPro" id="IPR046886">
    <property type="entry name" value="RsmE_MTase_dom"/>
</dbReference>
<evidence type="ECO:0000256" key="8">
    <source>
        <dbReference type="ARBA" id="ARBA00022679"/>
    </source>
</evidence>
<evidence type="ECO:0000259" key="14">
    <source>
        <dbReference type="Pfam" id="PF20260"/>
    </source>
</evidence>
<dbReference type="PANTHER" id="PTHR30027">
    <property type="entry name" value="RIBOSOMAL RNA SMALL SUBUNIT METHYLTRANSFERASE E"/>
    <property type="match status" value="1"/>
</dbReference>
<keyword evidence="7 12" id="KW-0489">Methyltransferase</keyword>
<dbReference type="EC" id="2.1.1.193" evidence="3 12"/>
<evidence type="ECO:0000256" key="6">
    <source>
        <dbReference type="ARBA" id="ARBA00022552"/>
    </source>
</evidence>
<comment type="function">
    <text evidence="10 12">Specifically methylates the N3 position of the uracil ring of uridine 1498 (m3U1498) in 16S rRNA. Acts on the fully assembled 30S ribosomal subunit.</text>
</comment>
<evidence type="ECO:0000256" key="2">
    <source>
        <dbReference type="ARBA" id="ARBA00005528"/>
    </source>
</evidence>
<dbReference type="RefSeq" id="WP_268609139.1">
    <property type="nucleotide sequence ID" value="NZ_CP113797.1"/>
</dbReference>
<evidence type="ECO:0000313" key="15">
    <source>
        <dbReference type="EMBL" id="WAL59343.1"/>
    </source>
</evidence>
<dbReference type="GO" id="GO:0070042">
    <property type="term" value="F:rRNA (uridine-N3-)-methyltransferase activity"/>
    <property type="evidence" value="ECO:0007669"/>
    <property type="project" value="TreeGrafter"/>
</dbReference>
<feature type="domain" description="Ribosomal RNA small subunit methyltransferase E PUA-like" evidence="14">
    <location>
        <begin position="21"/>
        <end position="57"/>
    </location>
</feature>
<dbReference type="SUPFAM" id="SSF75217">
    <property type="entry name" value="alpha/beta knot"/>
    <property type="match status" value="1"/>
</dbReference>
<name>A0A9E9C7L1_9CYAN</name>
<dbReference type="InterPro" id="IPR046887">
    <property type="entry name" value="RsmE_PUA-like"/>
</dbReference>
<dbReference type="Pfam" id="PF04452">
    <property type="entry name" value="Methyltrans_RNA"/>
    <property type="match status" value="1"/>
</dbReference>
<evidence type="ECO:0000256" key="4">
    <source>
        <dbReference type="ARBA" id="ARBA00013673"/>
    </source>
</evidence>
<dbReference type="AlphaFoldDB" id="A0A9E9C7L1"/>
<evidence type="ECO:0000256" key="10">
    <source>
        <dbReference type="ARBA" id="ARBA00025699"/>
    </source>
</evidence>
<evidence type="ECO:0000256" key="5">
    <source>
        <dbReference type="ARBA" id="ARBA00022490"/>
    </source>
</evidence>
<reference evidence="15" key="1">
    <citation type="submission" date="2022-12" db="EMBL/GenBank/DDBJ databases">
        <title>Polyphasic identification of a Novel Hot-Spring Cyanobacterium Ocullathermofonsia sinensis gen nov. sp. nov. and Genomic Insights on its Adaptations to the Thermal Habitat.</title>
        <authorList>
            <person name="Daroch M."/>
            <person name="Tang J."/>
            <person name="Jiang Y."/>
        </authorList>
    </citation>
    <scope>NUCLEOTIDE SEQUENCE</scope>
    <source>
        <strain evidence="15">PKUAC-SCTA174</strain>
    </source>
</reference>
<evidence type="ECO:0000256" key="11">
    <source>
        <dbReference type="ARBA" id="ARBA00047944"/>
    </source>
</evidence>
<comment type="subcellular location">
    <subcellularLocation>
        <location evidence="1 12">Cytoplasm</location>
    </subcellularLocation>
</comment>
<comment type="catalytic activity">
    <reaction evidence="11 12">
        <text>uridine(1498) in 16S rRNA + S-adenosyl-L-methionine = N(3)-methyluridine(1498) in 16S rRNA + S-adenosyl-L-homocysteine + H(+)</text>
        <dbReference type="Rhea" id="RHEA:42920"/>
        <dbReference type="Rhea" id="RHEA-COMP:10283"/>
        <dbReference type="Rhea" id="RHEA-COMP:10284"/>
        <dbReference type="ChEBI" id="CHEBI:15378"/>
        <dbReference type="ChEBI" id="CHEBI:57856"/>
        <dbReference type="ChEBI" id="CHEBI:59789"/>
        <dbReference type="ChEBI" id="CHEBI:65315"/>
        <dbReference type="ChEBI" id="CHEBI:74502"/>
        <dbReference type="EC" id="2.1.1.193"/>
    </reaction>
</comment>
<dbReference type="NCBIfam" id="NF008697">
    <property type="entry name" value="PRK11713.4-1"/>
    <property type="match status" value="1"/>
</dbReference>
<dbReference type="Proteomes" id="UP001163152">
    <property type="component" value="Chromosome"/>
</dbReference>
<protein>
    <recommendedName>
        <fullName evidence="4 12">Ribosomal RNA small subunit methyltransferase E</fullName>
        <ecNumber evidence="3 12">2.1.1.193</ecNumber>
    </recommendedName>
</protein>
<dbReference type="InterPro" id="IPR015947">
    <property type="entry name" value="PUA-like_sf"/>
</dbReference>
<proteinExistence type="inferred from homology"/>
<comment type="similarity">
    <text evidence="2 12">Belongs to the RNA methyltransferase RsmE family.</text>
</comment>
<dbReference type="Gene3D" id="3.40.1280.10">
    <property type="match status" value="1"/>
</dbReference>
<dbReference type="PANTHER" id="PTHR30027:SF3">
    <property type="entry name" value="16S RRNA (URACIL(1498)-N(3))-METHYLTRANSFERASE"/>
    <property type="match status" value="1"/>
</dbReference>
<organism evidence="15 16">
    <name type="scientific">Thermocoleostomius sinensis A174</name>
    <dbReference type="NCBI Taxonomy" id="2016057"/>
    <lineage>
        <taxon>Bacteria</taxon>
        <taxon>Bacillati</taxon>
        <taxon>Cyanobacteriota</taxon>
        <taxon>Cyanophyceae</taxon>
        <taxon>Oculatellales</taxon>
        <taxon>Oculatellaceae</taxon>
        <taxon>Thermocoleostomius</taxon>
    </lineage>
</organism>
<dbReference type="GO" id="GO:0070475">
    <property type="term" value="P:rRNA base methylation"/>
    <property type="evidence" value="ECO:0007669"/>
    <property type="project" value="TreeGrafter"/>
</dbReference>
<evidence type="ECO:0000259" key="13">
    <source>
        <dbReference type="Pfam" id="PF04452"/>
    </source>
</evidence>
<dbReference type="InterPro" id="IPR029026">
    <property type="entry name" value="tRNA_m1G_MTases_N"/>
</dbReference>
<dbReference type="NCBIfam" id="TIGR00046">
    <property type="entry name" value="RsmE family RNA methyltransferase"/>
    <property type="match status" value="2"/>
</dbReference>
<dbReference type="GO" id="GO:0005737">
    <property type="term" value="C:cytoplasm"/>
    <property type="evidence" value="ECO:0007669"/>
    <property type="project" value="UniProtKB-SubCell"/>
</dbReference>
<feature type="domain" description="Ribosomal RNA small subunit methyltransferase E methyltransferase" evidence="13">
    <location>
        <begin position="73"/>
        <end position="257"/>
    </location>
</feature>
<keyword evidence="5 12" id="KW-0963">Cytoplasm</keyword>
<keyword evidence="6 12" id="KW-0698">rRNA processing</keyword>
<dbReference type="Pfam" id="PF20260">
    <property type="entry name" value="PUA_4"/>
    <property type="match status" value="1"/>
</dbReference>
<evidence type="ECO:0000256" key="9">
    <source>
        <dbReference type="ARBA" id="ARBA00022691"/>
    </source>
</evidence>